<sequence>MVRLVTIILICFVWTRAHSQDTVFLKVHFLYGSKPLKKYKETERKWFGGVLGGHVGIEGDSDRIVNFLKKGKLHWFAKKKNRHSRYGVHTEKQFYSLFRYNPDSVKKAVVYIHITHQQKQQFDSITAAYLKETPYDYAFIGMRCGAAAYDILGQLNILPRYSYGKTYRKIFYPKKLRKRVLKKAASNGWLVVRQNGSTTRKWERD</sequence>
<name>A0A1V9EV05_9BACT</name>
<protein>
    <recommendedName>
        <fullName evidence="3">DUF4105 domain-containing protein</fullName>
    </recommendedName>
</protein>
<gene>
    <name evidence="1" type="ORF">A4H97_27985</name>
</gene>
<evidence type="ECO:0000313" key="1">
    <source>
        <dbReference type="EMBL" id="OQP49734.1"/>
    </source>
</evidence>
<evidence type="ECO:0000313" key="2">
    <source>
        <dbReference type="Proteomes" id="UP000192610"/>
    </source>
</evidence>
<dbReference type="EMBL" id="LVXG01000013">
    <property type="protein sequence ID" value="OQP49734.1"/>
    <property type="molecule type" value="Genomic_DNA"/>
</dbReference>
<organism evidence="1 2">
    <name type="scientific">Niastella yeongjuensis</name>
    <dbReference type="NCBI Taxonomy" id="354355"/>
    <lineage>
        <taxon>Bacteria</taxon>
        <taxon>Pseudomonadati</taxon>
        <taxon>Bacteroidota</taxon>
        <taxon>Chitinophagia</taxon>
        <taxon>Chitinophagales</taxon>
        <taxon>Chitinophagaceae</taxon>
        <taxon>Niastella</taxon>
    </lineage>
</organism>
<evidence type="ECO:0008006" key="3">
    <source>
        <dbReference type="Google" id="ProtNLM"/>
    </source>
</evidence>
<comment type="caution">
    <text evidence="1">The sequence shown here is derived from an EMBL/GenBank/DDBJ whole genome shotgun (WGS) entry which is preliminary data.</text>
</comment>
<keyword evidence="2" id="KW-1185">Reference proteome</keyword>
<reference evidence="2" key="1">
    <citation type="submission" date="2016-04" db="EMBL/GenBank/DDBJ databases">
        <authorList>
            <person name="Chen L."/>
            <person name="Zhuang W."/>
            <person name="Wang G."/>
        </authorList>
    </citation>
    <scope>NUCLEOTIDE SEQUENCE [LARGE SCALE GENOMIC DNA]</scope>
    <source>
        <strain evidence="2">17621</strain>
    </source>
</reference>
<dbReference type="Proteomes" id="UP000192610">
    <property type="component" value="Unassembled WGS sequence"/>
</dbReference>
<accession>A0A1V9EV05</accession>
<proteinExistence type="predicted"/>
<dbReference type="AlphaFoldDB" id="A0A1V9EV05"/>